<name>A0A448WGD0_9PLAT</name>
<organism evidence="3 4">
    <name type="scientific">Protopolystoma xenopodis</name>
    <dbReference type="NCBI Taxonomy" id="117903"/>
    <lineage>
        <taxon>Eukaryota</taxon>
        <taxon>Metazoa</taxon>
        <taxon>Spiralia</taxon>
        <taxon>Lophotrochozoa</taxon>
        <taxon>Platyhelminthes</taxon>
        <taxon>Monogenea</taxon>
        <taxon>Polyopisthocotylea</taxon>
        <taxon>Polystomatidea</taxon>
        <taxon>Polystomatidae</taxon>
        <taxon>Protopolystoma</taxon>
    </lineage>
</organism>
<reference evidence="3" key="1">
    <citation type="submission" date="2018-11" db="EMBL/GenBank/DDBJ databases">
        <authorList>
            <consortium name="Pathogen Informatics"/>
        </authorList>
    </citation>
    <scope>NUCLEOTIDE SEQUENCE</scope>
</reference>
<keyword evidence="4" id="KW-1185">Reference proteome</keyword>
<keyword evidence="2" id="KW-1133">Transmembrane helix</keyword>
<keyword evidence="2" id="KW-0812">Transmembrane</keyword>
<accession>A0A448WGD0</accession>
<dbReference type="Proteomes" id="UP000784294">
    <property type="component" value="Unassembled WGS sequence"/>
</dbReference>
<protein>
    <submittedName>
        <fullName evidence="3">Uncharacterized protein</fullName>
    </submittedName>
</protein>
<feature type="region of interest" description="Disordered" evidence="1">
    <location>
        <begin position="1"/>
        <end position="24"/>
    </location>
</feature>
<evidence type="ECO:0000313" key="3">
    <source>
        <dbReference type="EMBL" id="VEL10970.1"/>
    </source>
</evidence>
<dbReference type="AlphaFoldDB" id="A0A448WGD0"/>
<evidence type="ECO:0000256" key="1">
    <source>
        <dbReference type="SAM" id="MobiDB-lite"/>
    </source>
</evidence>
<evidence type="ECO:0000313" key="4">
    <source>
        <dbReference type="Proteomes" id="UP000784294"/>
    </source>
</evidence>
<comment type="caution">
    <text evidence="3">The sequence shown here is derived from an EMBL/GenBank/DDBJ whole genome shotgun (WGS) entry which is preliminary data.</text>
</comment>
<gene>
    <name evidence="3" type="ORF">PXEA_LOCUS4410</name>
</gene>
<feature type="transmembrane region" description="Helical" evidence="2">
    <location>
        <begin position="43"/>
        <end position="64"/>
    </location>
</feature>
<sequence>MGKMKEMYHMKRGHMPKSSPSRLDAIPPGSVISHRSTGRLAHICMYVVVCVCVCVHTEPVFWLGRHNSRVFSESPRARGAGGLGLDDPEASASVSGPRSCCCLSRSLSGHRQLWHNLSVGAGASEVPVPVGLTHCQRHFRPLFEASRLFGQPDQSLRSGTSTTRFSYLFLLHLVYYLIPPILATSFQSLGPSRPHEHKLIQRYYAHQFYLSSLPGQVSTHLTLLLLDQLQHILRPVVVLRAAVREHVDQTVGP</sequence>
<dbReference type="EMBL" id="CAAALY010010455">
    <property type="protein sequence ID" value="VEL10970.1"/>
    <property type="molecule type" value="Genomic_DNA"/>
</dbReference>
<keyword evidence="2" id="KW-0472">Membrane</keyword>
<evidence type="ECO:0000256" key="2">
    <source>
        <dbReference type="SAM" id="Phobius"/>
    </source>
</evidence>
<proteinExistence type="predicted"/>